<reference evidence="1 2" key="1">
    <citation type="submission" date="2024-05" db="EMBL/GenBank/DDBJ databases">
        <title>A draft genome resource for the thread blight pathogen Marasmius tenuissimus strain MS-2.</title>
        <authorList>
            <person name="Yulfo-Soto G.E."/>
            <person name="Baruah I.K."/>
            <person name="Amoako-Attah I."/>
            <person name="Bukari Y."/>
            <person name="Meinhardt L.W."/>
            <person name="Bailey B.A."/>
            <person name="Cohen S.P."/>
        </authorList>
    </citation>
    <scope>NUCLEOTIDE SEQUENCE [LARGE SCALE GENOMIC DNA]</scope>
    <source>
        <strain evidence="1 2">MS-2</strain>
    </source>
</reference>
<comment type="caution">
    <text evidence="1">The sequence shown here is derived from an EMBL/GenBank/DDBJ whole genome shotgun (WGS) entry which is preliminary data.</text>
</comment>
<evidence type="ECO:0000313" key="2">
    <source>
        <dbReference type="Proteomes" id="UP001437256"/>
    </source>
</evidence>
<organism evidence="1 2">
    <name type="scientific">Marasmius tenuissimus</name>
    <dbReference type="NCBI Taxonomy" id="585030"/>
    <lineage>
        <taxon>Eukaryota</taxon>
        <taxon>Fungi</taxon>
        <taxon>Dikarya</taxon>
        <taxon>Basidiomycota</taxon>
        <taxon>Agaricomycotina</taxon>
        <taxon>Agaricomycetes</taxon>
        <taxon>Agaricomycetidae</taxon>
        <taxon>Agaricales</taxon>
        <taxon>Marasmiineae</taxon>
        <taxon>Marasmiaceae</taxon>
        <taxon>Marasmius</taxon>
    </lineage>
</organism>
<name>A0ABR2ZJH8_9AGAR</name>
<sequence>MTQVTVTTLTLTHISPTSGTILHLLSCFPNLASADVTFGFARFIFANDDGGRLHLPSSLPIVLPALASFTLRSQYLPEEDDYKTITRLLGSHIRAPSLTSLSILFCASDENILYTPFLAADMVHSITTFMSSSSNTLRNLVIRGFPRSQNKWDALLSSIPSTVETIQIGDHLHISSDRDGSWELESCERAERPFQVLRKNAELIPRLRSLELYGSLADTHVDDLLAVVRDRKATLRKVYFFAEGGSEETDGELRGLSAARALKRKLMEERKLTGEGNFKVDVGCLVAKKLPQLELQNYE</sequence>
<gene>
    <name evidence="1" type="ORF">AAF712_011815</name>
</gene>
<evidence type="ECO:0000313" key="1">
    <source>
        <dbReference type="EMBL" id="KAL0061357.1"/>
    </source>
</evidence>
<dbReference type="Proteomes" id="UP001437256">
    <property type="component" value="Unassembled WGS sequence"/>
</dbReference>
<accession>A0ABR2ZJH8</accession>
<proteinExistence type="predicted"/>
<dbReference type="EMBL" id="JBBXMP010000138">
    <property type="protein sequence ID" value="KAL0061357.1"/>
    <property type="molecule type" value="Genomic_DNA"/>
</dbReference>
<protein>
    <submittedName>
        <fullName evidence="1">Uncharacterized protein</fullName>
    </submittedName>
</protein>
<keyword evidence="2" id="KW-1185">Reference proteome</keyword>